<dbReference type="RefSeq" id="WP_185787694.1">
    <property type="nucleotide sequence ID" value="NZ_JACLCP010000001.1"/>
</dbReference>
<dbReference type="PANTHER" id="PTHR48098:SF6">
    <property type="entry name" value="FERRI-BACILLIBACTIN ESTERASE BESA"/>
    <property type="match status" value="1"/>
</dbReference>
<dbReference type="Pfam" id="PF13181">
    <property type="entry name" value="TPR_8"/>
    <property type="match status" value="1"/>
</dbReference>
<dbReference type="SUPFAM" id="SSF48452">
    <property type="entry name" value="TPR-like"/>
    <property type="match status" value="1"/>
</dbReference>
<dbReference type="AlphaFoldDB" id="A0A842IQB5"/>
<dbReference type="Proteomes" id="UP000533900">
    <property type="component" value="Unassembled WGS sequence"/>
</dbReference>
<sequence length="392" mass="45899">MNTKIIITAFICLFFFRMKAQVNIKDNIIGSSISIESKILNDERELQIFLPDNYENSKKNYPVLYILDGQRYFLHAVSLQKSFVEFKQTPDFIIVGISKKRSDRNQNYNVDSQSYRDFIEKEVIKYVNITYRTSKKQMLFGWALGGGFVLETLISKPNLFDVYIAASPFPLKDKMSAIDSLLKANPSFNKLVYFTSGSNEGLVKGETRKLKTLITNKAPNSMNWVFKELKSEEHRSTPFTTLYHGIQRYYHYYPELQFNNLEEFSNFGGLEYVYDYYQKRASQFGFSNDLSDWTMFSITRNAIRADDFVQFESFINEFEKTQFISRIRVNRACLIAEFYLKNKNYDKSLELFTLLAEKHPNNPRPLNGLGDTYTALKKFTKASKYYKKAKDI</sequence>
<dbReference type="InterPro" id="IPR000801">
    <property type="entry name" value="Esterase-like"/>
</dbReference>
<dbReference type="EMBL" id="JACLCP010000001">
    <property type="protein sequence ID" value="MBC2843993.1"/>
    <property type="molecule type" value="Genomic_DNA"/>
</dbReference>
<accession>A0A842IQB5</accession>
<dbReference type="Gene3D" id="3.40.50.1820">
    <property type="entry name" value="alpha/beta hydrolase"/>
    <property type="match status" value="1"/>
</dbReference>
<dbReference type="InterPro" id="IPR019734">
    <property type="entry name" value="TPR_rpt"/>
</dbReference>
<dbReference type="InterPro" id="IPR050583">
    <property type="entry name" value="Mycobacterial_A85_antigen"/>
</dbReference>
<dbReference type="Pfam" id="PF00756">
    <property type="entry name" value="Esterase"/>
    <property type="match status" value="1"/>
</dbReference>
<organism evidence="1 2">
    <name type="scientific">Winogradskyella flava</name>
    <dbReference type="NCBI Taxonomy" id="1884876"/>
    <lineage>
        <taxon>Bacteria</taxon>
        <taxon>Pseudomonadati</taxon>
        <taxon>Bacteroidota</taxon>
        <taxon>Flavobacteriia</taxon>
        <taxon>Flavobacteriales</taxon>
        <taxon>Flavobacteriaceae</taxon>
        <taxon>Winogradskyella</taxon>
    </lineage>
</organism>
<dbReference type="InterPro" id="IPR011990">
    <property type="entry name" value="TPR-like_helical_dom_sf"/>
</dbReference>
<evidence type="ECO:0000313" key="1">
    <source>
        <dbReference type="EMBL" id="MBC2843993.1"/>
    </source>
</evidence>
<dbReference type="InterPro" id="IPR029058">
    <property type="entry name" value="AB_hydrolase_fold"/>
</dbReference>
<protein>
    <recommendedName>
        <fullName evidence="3">Esterase</fullName>
    </recommendedName>
</protein>
<gene>
    <name evidence="1" type="ORF">H7F21_02735</name>
</gene>
<proteinExistence type="predicted"/>
<evidence type="ECO:0008006" key="3">
    <source>
        <dbReference type="Google" id="ProtNLM"/>
    </source>
</evidence>
<dbReference type="SUPFAM" id="SSF53474">
    <property type="entry name" value="alpha/beta-Hydrolases"/>
    <property type="match status" value="1"/>
</dbReference>
<comment type="caution">
    <text evidence="1">The sequence shown here is derived from an EMBL/GenBank/DDBJ whole genome shotgun (WGS) entry which is preliminary data.</text>
</comment>
<dbReference type="Gene3D" id="1.25.40.10">
    <property type="entry name" value="Tetratricopeptide repeat domain"/>
    <property type="match status" value="1"/>
</dbReference>
<keyword evidence="2" id="KW-1185">Reference proteome</keyword>
<reference evidence="1" key="1">
    <citation type="submission" date="2020-08" db="EMBL/GenBank/DDBJ databases">
        <title>Winogradskyella ouciana sp. nov., isolated from the hadal seawater of the Mariana Trench.</title>
        <authorList>
            <person name="He X."/>
        </authorList>
    </citation>
    <scope>NUCLEOTIDE SEQUENCE [LARGE SCALE GENOMIC DNA]</scope>
    <source>
        <strain evidence="1">KCTC 52348</strain>
    </source>
</reference>
<dbReference type="PANTHER" id="PTHR48098">
    <property type="entry name" value="ENTEROCHELIN ESTERASE-RELATED"/>
    <property type="match status" value="1"/>
</dbReference>
<evidence type="ECO:0000313" key="2">
    <source>
        <dbReference type="Proteomes" id="UP000533900"/>
    </source>
</evidence>
<name>A0A842IQB5_9FLAO</name>